<dbReference type="CTD" id="83640"/>
<gene>
    <name evidence="5" type="primary">fam103a1</name>
</gene>
<dbReference type="GO" id="GO:0031533">
    <property type="term" value="C:mRNA capping enzyme complex"/>
    <property type="evidence" value="ECO:0007669"/>
    <property type="project" value="InterPro"/>
</dbReference>
<evidence type="ECO:0000256" key="1">
    <source>
        <dbReference type="ARBA" id="ARBA00004123"/>
    </source>
</evidence>
<dbReference type="GO" id="GO:0003723">
    <property type="term" value="F:RNA binding"/>
    <property type="evidence" value="ECO:0007669"/>
    <property type="project" value="InterPro"/>
</dbReference>
<proteinExistence type="evidence at transcript level"/>
<dbReference type="OrthoDB" id="5875297at2759"/>
<dbReference type="GeneID" id="733725"/>
<evidence type="ECO:0000313" key="5">
    <source>
        <dbReference type="EMBL" id="AAI54857.1"/>
    </source>
</evidence>
<accession>A8WGU7</accession>
<comment type="subcellular location">
    <subcellularLocation>
        <location evidence="1">Nucleus</location>
    </subcellularLocation>
</comment>
<protein>
    <recommendedName>
        <fullName evidence="6">RNMT-activating mini protein</fullName>
    </recommendedName>
</protein>
<dbReference type="AlphaFoldDB" id="A8WGU7"/>
<evidence type="ECO:0000256" key="3">
    <source>
        <dbReference type="ARBA" id="ARBA00034716"/>
    </source>
</evidence>
<dbReference type="KEGG" id="xtr:733725"/>
<dbReference type="OMA" id="PPIIEEW"/>
<feature type="compositionally biased region" description="Polar residues" evidence="4">
    <location>
        <begin position="97"/>
        <end position="110"/>
    </location>
</feature>
<feature type="compositionally biased region" description="Low complexity" evidence="4">
    <location>
        <begin position="67"/>
        <end position="78"/>
    </location>
</feature>
<dbReference type="PANTHER" id="PTHR48168:SF1">
    <property type="entry name" value="RNA GUANINE-N7 METHYLTRANSFERASE ACTIVATING SUBUNIT-RELATED"/>
    <property type="match status" value="1"/>
</dbReference>
<keyword evidence="2" id="KW-0539">Nucleus</keyword>
<reference evidence="5" key="1">
    <citation type="submission" date="2007-11" db="EMBL/GenBank/DDBJ databases">
        <authorList>
            <consortium name="NIH - Xenopus Gene Collection (XGC) project"/>
        </authorList>
    </citation>
    <scope>NUCLEOTIDE SEQUENCE [LARGE SCALE MRNA]</scope>
    <source>
        <strain evidence="5">N6</strain>
        <tissue evidence="5">Oviduct</tissue>
    </source>
</reference>
<dbReference type="Pfam" id="PF15320">
    <property type="entry name" value="RAM"/>
    <property type="match status" value="1"/>
</dbReference>
<dbReference type="InterPro" id="IPR028271">
    <property type="entry name" value="RAMAC"/>
</dbReference>
<dbReference type="EMBL" id="BC154856">
    <property type="protein sequence ID" value="AAI54857.1"/>
    <property type="molecule type" value="mRNA"/>
</dbReference>
<dbReference type="DNASU" id="733725"/>
<organism evidence="5">
    <name type="scientific">Xenopus tropicalis</name>
    <name type="common">Western clawed frog</name>
    <name type="synonym">Silurana tropicalis</name>
    <dbReference type="NCBI Taxonomy" id="8364"/>
    <lineage>
        <taxon>Eukaryota</taxon>
        <taxon>Metazoa</taxon>
        <taxon>Chordata</taxon>
        <taxon>Craniata</taxon>
        <taxon>Vertebrata</taxon>
        <taxon>Euteleostomi</taxon>
        <taxon>Amphibia</taxon>
        <taxon>Batrachia</taxon>
        <taxon>Anura</taxon>
        <taxon>Pipoidea</taxon>
        <taxon>Pipidae</taxon>
        <taxon>Xenopodinae</taxon>
        <taxon>Xenopus</taxon>
        <taxon>Silurana</taxon>
    </lineage>
</organism>
<dbReference type="PhylomeDB" id="A8WGU7"/>
<evidence type="ECO:0000256" key="2">
    <source>
        <dbReference type="ARBA" id="ARBA00023242"/>
    </source>
</evidence>
<dbReference type="SMR" id="A8WGU7"/>
<dbReference type="RefSeq" id="NP_001037960.1">
    <property type="nucleotide sequence ID" value="NM_001044495.1"/>
</dbReference>
<feature type="region of interest" description="Disordered" evidence="4">
    <location>
        <begin position="31"/>
        <end position="116"/>
    </location>
</feature>
<comment type="similarity">
    <text evidence="3">Belongs to the RAM family.</text>
</comment>
<sequence>MAEALGAQELYEKMFEQRFTANDKEYQEYLKREQDQPPIVEDWKMGNQRNTDRYRDNRHHRGWDGRQNWSSNSYNQSYGRGGWGNSYNQYRQDRHNYQQGHYTHNPSNQRFHSDRY</sequence>
<dbReference type="RefSeq" id="XP_012814615.1">
    <property type="nucleotide sequence ID" value="XM_012959161.2"/>
</dbReference>
<dbReference type="PANTHER" id="PTHR48168">
    <property type="entry name" value="RNA GUANINE-7 METHYLTRANSFERASE-ACTIVATING SUBUNIT-LIKE (PSEUDOGENE)-RELATED"/>
    <property type="match status" value="1"/>
</dbReference>
<dbReference type="HOGENOM" id="CLU_144253_0_0_1"/>
<evidence type="ECO:0008006" key="6">
    <source>
        <dbReference type="Google" id="ProtNLM"/>
    </source>
</evidence>
<dbReference type="GO" id="GO:0106005">
    <property type="term" value="P:RNA 5'-cap (guanine-N7)-methylation"/>
    <property type="evidence" value="ECO:0007669"/>
    <property type="project" value="InterPro"/>
</dbReference>
<evidence type="ECO:0000256" key="4">
    <source>
        <dbReference type="SAM" id="MobiDB-lite"/>
    </source>
</evidence>
<name>A8WGU7_XENTR</name>